<dbReference type="AlphaFoldDB" id="A0A8X6YCZ2"/>
<dbReference type="Proteomes" id="UP000886998">
    <property type="component" value="Unassembled WGS sequence"/>
</dbReference>
<reference evidence="1" key="1">
    <citation type="submission" date="2020-08" db="EMBL/GenBank/DDBJ databases">
        <title>Multicomponent nature underlies the extraordinary mechanical properties of spider dragline silk.</title>
        <authorList>
            <person name="Kono N."/>
            <person name="Nakamura H."/>
            <person name="Mori M."/>
            <person name="Yoshida Y."/>
            <person name="Ohtoshi R."/>
            <person name="Malay A.D."/>
            <person name="Moran D.A.P."/>
            <person name="Tomita M."/>
            <person name="Numata K."/>
            <person name="Arakawa K."/>
        </authorList>
    </citation>
    <scope>NUCLEOTIDE SEQUENCE</scope>
</reference>
<sequence>MYLLTLSGTETNCLFNDKCEHCQIKYQETQCQGNRSLVNNIVASLRKVFCSNRFATPVVQTIYFAQKQEGESDTKGEVLMATPTDTSISTSRYVSVSYIRGR</sequence>
<name>A0A8X6YCZ2_9ARAC</name>
<evidence type="ECO:0000313" key="1">
    <source>
        <dbReference type="EMBL" id="GFY70570.1"/>
    </source>
</evidence>
<accession>A0A8X6YCZ2</accession>
<comment type="caution">
    <text evidence="1">The sequence shown here is derived from an EMBL/GenBank/DDBJ whole genome shotgun (WGS) entry which is preliminary data.</text>
</comment>
<keyword evidence="2" id="KW-1185">Reference proteome</keyword>
<gene>
    <name evidence="1" type="ORF">TNIN_193771</name>
</gene>
<dbReference type="EMBL" id="BMAV01018333">
    <property type="protein sequence ID" value="GFY70570.1"/>
    <property type="molecule type" value="Genomic_DNA"/>
</dbReference>
<protein>
    <submittedName>
        <fullName evidence="1">Uncharacterized protein</fullName>
    </submittedName>
</protein>
<evidence type="ECO:0000313" key="2">
    <source>
        <dbReference type="Proteomes" id="UP000886998"/>
    </source>
</evidence>
<proteinExistence type="predicted"/>
<organism evidence="1 2">
    <name type="scientific">Trichonephila inaurata madagascariensis</name>
    <dbReference type="NCBI Taxonomy" id="2747483"/>
    <lineage>
        <taxon>Eukaryota</taxon>
        <taxon>Metazoa</taxon>
        <taxon>Ecdysozoa</taxon>
        <taxon>Arthropoda</taxon>
        <taxon>Chelicerata</taxon>
        <taxon>Arachnida</taxon>
        <taxon>Araneae</taxon>
        <taxon>Araneomorphae</taxon>
        <taxon>Entelegynae</taxon>
        <taxon>Araneoidea</taxon>
        <taxon>Nephilidae</taxon>
        <taxon>Trichonephila</taxon>
        <taxon>Trichonephila inaurata</taxon>
    </lineage>
</organism>